<gene>
    <name evidence="1" type="ORF">BpHYR1_032305</name>
</gene>
<keyword evidence="2" id="KW-1185">Reference proteome</keyword>
<name>A0A3M7Q6B0_BRAPC</name>
<accession>A0A3M7Q6B0</accession>
<dbReference type="EMBL" id="REGN01007350">
    <property type="protein sequence ID" value="RNA06551.1"/>
    <property type="molecule type" value="Genomic_DNA"/>
</dbReference>
<sequence length="126" mass="15118">MKHKGLFFRVIGIPMYINRVQNSEFRVKQKNFIFNKMLFERSHNSNIFTLNKCGENSNLKKLESDNSDTSIEIPRYINRKASEIHNKENKAQNFTIVRKLSLWKNCKFLHFNNFLLDESTYLVQRK</sequence>
<protein>
    <submittedName>
        <fullName evidence="1">Uncharacterized protein</fullName>
    </submittedName>
</protein>
<reference evidence="1 2" key="1">
    <citation type="journal article" date="2018" name="Sci. Rep.">
        <title>Genomic signatures of local adaptation to the degree of environmental predictability in rotifers.</title>
        <authorList>
            <person name="Franch-Gras L."/>
            <person name="Hahn C."/>
            <person name="Garcia-Roger E.M."/>
            <person name="Carmona M.J."/>
            <person name="Serra M."/>
            <person name="Gomez A."/>
        </authorList>
    </citation>
    <scope>NUCLEOTIDE SEQUENCE [LARGE SCALE GENOMIC DNA]</scope>
    <source>
        <strain evidence="1">HYR1</strain>
    </source>
</reference>
<evidence type="ECO:0000313" key="2">
    <source>
        <dbReference type="Proteomes" id="UP000276133"/>
    </source>
</evidence>
<comment type="caution">
    <text evidence="1">The sequence shown here is derived from an EMBL/GenBank/DDBJ whole genome shotgun (WGS) entry which is preliminary data.</text>
</comment>
<proteinExistence type="predicted"/>
<organism evidence="1 2">
    <name type="scientific">Brachionus plicatilis</name>
    <name type="common">Marine rotifer</name>
    <name type="synonym">Brachionus muelleri</name>
    <dbReference type="NCBI Taxonomy" id="10195"/>
    <lineage>
        <taxon>Eukaryota</taxon>
        <taxon>Metazoa</taxon>
        <taxon>Spiralia</taxon>
        <taxon>Gnathifera</taxon>
        <taxon>Rotifera</taxon>
        <taxon>Eurotatoria</taxon>
        <taxon>Monogononta</taxon>
        <taxon>Pseudotrocha</taxon>
        <taxon>Ploima</taxon>
        <taxon>Brachionidae</taxon>
        <taxon>Brachionus</taxon>
    </lineage>
</organism>
<evidence type="ECO:0000313" key="1">
    <source>
        <dbReference type="EMBL" id="RNA06551.1"/>
    </source>
</evidence>
<dbReference type="AlphaFoldDB" id="A0A3M7Q6B0"/>
<dbReference type="Proteomes" id="UP000276133">
    <property type="component" value="Unassembled WGS sequence"/>
</dbReference>